<reference evidence="5 6" key="1">
    <citation type="submission" date="2020-08" db="EMBL/GenBank/DDBJ databases">
        <title>The completed genome sequence of the pathogenic ascomycete fungus Penicillium digitatum.</title>
        <authorList>
            <person name="Wang M."/>
        </authorList>
    </citation>
    <scope>NUCLEOTIDE SEQUENCE [LARGE SCALE GENOMIC DNA]</scope>
    <source>
        <strain evidence="5 6">PdW03</strain>
    </source>
</reference>
<protein>
    <recommendedName>
        <fullName evidence="4">DUF7137 domain-containing protein</fullName>
    </recommendedName>
</protein>
<dbReference type="Proteomes" id="UP000595662">
    <property type="component" value="Chromosome 1"/>
</dbReference>
<proteinExistence type="predicted"/>
<dbReference type="VEuPathDB" id="FungiDB:PDIP_15990"/>
<dbReference type="OMA" id="WGWNYTN"/>
<feature type="signal peptide" evidence="3">
    <location>
        <begin position="1"/>
        <end position="21"/>
    </location>
</feature>
<dbReference type="KEGG" id="pdp:PDIP_15990"/>
<dbReference type="PANTHER" id="PTHR42028:SF1">
    <property type="entry name" value="YALI0E30657P"/>
    <property type="match status" value="1"/>
</dbReference>
<feature type="chain" id="PRO_5030604991" description="DUF7137 domain-containing protein" evidence="3">
    <location>
        <begin position="22"/>
        <end position="318"/>
    </location>
</feature>
<name>A0A7T7BHE5_PENDI</name>
<evidence type="ECO:0000313" key="5">
    <source>
        <dbReference type="EMBL" id="QQK39886.1"/>
    </source>
</evidence>
<dbReference type="GeneID" id="26229922"/>
<accession>A0A7T7BHE5</accession>
<evidence type="ECO:0000256" key="1">
    <source>
        <dbReference type="SAM" id="MobiDB-lite"/>
    </source>
</evidence>
<dbReference type="RefSeq" id="XP_014537768.1">
    <property type="nucleotide sequence ID" value="XM_014682282.1"/>
</dbReference>
<feature type="region of interest" description="Disordered" evidence="1">
    <location>
        <begin position="41"/>
        <end position="134"/>
    </location>
</feature>
<dbReference type="AlphaFoldDB" id="A0A7T7BHE5"/>
<feature type="transmembrane region" description="Helical" evidence="2">
    <location>
        <begin position="294"/>
        <end position="317"/>
    </location>
</feature>
<keyword evidence="2" id="KW-1133">Transmembrane helix</keyword>
<evidence type="ECO:0000256" key="2">
    <source>
        <dbReference type="SAM" id="Phobius"/>
    </source>
</evidence>
<sequence length="318" mass="33152">MRFLILSVLCTILLLGTMSSAWPWRPYGALLGDSLEKRADTTDTTTAETSESTTDASTVSKTSTGTNSRTTTATNTDTNTNTGTTTATNTGTKTATSTGTNSDTNSDTITGTATDSETTGKTTGTKTTGKSKTTATTSISIDPAAAAGGVSMITPASSSTTYYKIGQDVTFVWNYTSLLVTPSAVNVVASCSLNSMTYTLSSNMTVKQTGSLVWDTGKYQSSATIPLLTASYTLIIYDASREINDPARAGYLSSQNGGYVFGMYTPQPYTPLNEFKCATCSGALSDTSRLAIKFTVGMAVITFASFTWFAGSAGVLAT</sequence>
<dbReference type="PANTHER" id="PTHR42028">
    <property type="entry name" value="CHROMOSOME 1, WHOLE GENOME SHOTGUN SEQUENCE"/>
    <property type="match status" value="1"/>
</dbReference>
<feature type="domain" description="DUF7137" evidence="4">
    <location>
        <begin position="145"/>
        <end position="279"/>
    </location>
</feature>
<keyword evidence="2" id="KW-0472">Membrane</keyword>
<dbReference type="EMBL" id="CP060774">
    <property type="protein sequence ID" value="QQK39886.1"/>
    <property type="molecule type" value="Genomic_DNA"/>
</dbReference>
<evidence type="ECO:0000259" key="4">
    <source>
        <dbReference type="Pfam" id="PF23585"/>
    </source>
</evidence>
<organism evidence="5 6">
    <name type="scientific">Penicillium digitatum</name>
    <name type="common">Green mold</name>
    <dbReference type="NCBI Taxonomy" id="36651"/>
    <lineage>
        <taxon>Eukaryota</taxon>
        <taxon>Fungi</taxon>
        <taxon>Dikarya</taxon>
        <taxon>Ascomycota</taxon>
        <taxon>Pezizomycotina</taxon>
        <taxon>Eurotiomycetes</taxon>
        <taxon>Eurotiomycetidae</taxon>
        <taxon>Eurotiales</taxon>
        <taxon>Aspergillaceae</taxon>
        <taxon>Penicillium</taxon>
    </lineage>
</organism>
<keyword evidence="3" id="KW-0732">Signal</keyword>
<gene>
    <name evidence="5" type="ORF">Pdw03_2740</name>
</gene>
<dbReference type="Pfam" id="PF23585">
    <property type="entry name" value="DUF7137"/>
    <property type="match status" value="1"/>
</dbReference>
<dbReference type="InterPro" id="IPR055561">
    <property type="entry name" value="DUF7137"/>
</dbReference>
<feature type="compositionally biased region" description="Low complexity" evidence="1">
    <location>
        <begin position="42"/>
        <end position="134"/>
    </location>
</feature>
<keyword evidence="2" id="KW-0812">Transmembrane</keyword>
<evidence type="ECO:0000256" key="3">
    <source>
        <dbReference type="SAM" id="SignalP"/>
    </source>
</evidence>
<evidence type="ECO:0000313" key="6">
    <source>
        <dbReference type="Proteomes" id="UP000595662"/>
    </source>
</evidence>